<accession>A0A4D6N061</accession>
<protein>
    <submittedName>
        <fullName evidence="1">Uncharacterized protein</fullName>
    </submittedName>
</protein>
<gene>
    <name evidence="1" type="ORF">DEO72_LG9g460</name>
</gene>
<keyword evidence="2" id="KW-1185">Reference proteome</keyword>
<dbReference type="EMBL" id="CP039353">
    <property type="protein sequence ID" value="QCE05457.1"/>
    <property type="molecule type" value="Genomic_DNA"/>
</dbReference>
<dbReference type="AlphaFoldDB" id="A0A4D6N061"/>
<evidence type="ECO:0000313" key="2">
    <source>
        <dbReference type="Proteomes" id="UP000501690"/>
    </source>
</evidence>
<name>A0A4D6N061_VIGUN</name>
<organism evidence="1 2">
    <name type="scientific">Vigna unguiculata</name>
    <name type="common">Cowpea</name>
    <dbReference type="NCBI Taxonomy" id="3917"/>
    <lineage>
        <taxon>Eukaryota</taxon>
        <taxon>Viridiplantae</taxon>
        <taxon>Streptophyta</taxon>
        <taxon>Embryophyta</taxon>
        <taxon>Tracheophyta</taxon>
        <taxon>Spermatophyta</taxon>
        <taxon>Magnoliopsida</taxon>
        <taxon>eudicotyledons</taxon>
        <taxon>Gunneridae</taxon>
        <taxon>Pentapetalae</taxon>
        <taxon>rosids</taxon>
        <taxon>fabids</taxon>
        <taxon>Fabales</taxon>
        <taxon>Fabaceae</taxon>
        <taxon>Papilionoideae</taxon>
        <taxon>50 kb inversion clade</taxon>
        <taxon>NPAAA clade</taxon>
        <taxon>indigoferoid/millettioid clade</taxon>
        <taxon>Phaseoleae</taxon>
        <taxon>Vigna</taxon>
    </lineage>
</organism>
<dbReference type="Proteomes" id="UP000501690">
    <property type="component" value="Linkage Group LG9"/>
</dbReference>
<proteinExistence type="predicted"/>
<sequence>MAKKRRDSDDMPKNSILSTNRQASTMMELVDVLLVEVIKFVSRHAHMKYELIDLLGLGI</sequence>
<evidence type="ECO:0000313" key="1">
    <source>
        <dbReference type="EMBL" id="QCE05457.1"/>
    </source>
</evidence>
<reference evidence="1 2" key="1">
    <citation type="submission" date="2019-04" db="EMBL/GenBank/DDBJ databases">
        <title>An improved genome assembly and genetic linkage map for asparagus bean, Vigna unguiculata ssp. sesquipedialis.</title>
        <authorList>
            <person name="Xia Q."/>
            <person name="Zhang R."/>
            <person name="Dong Y."/>
        </authorList>
    </citation>
    <scope>NUCLEOTIDE SEQUENCE [LARGE SCALE GENOMIC DNA]</scope>
    <source>
        <tissue evidence="1">Leaf</tissue>
    </source>
</reference>